<dbReference type="Gene3D" id="3.20.20.140">
    <property type="entry name" value="Metal-dependent hydrolases"/>
    <property type="match status" value="1"/>
</dbReference>
<feature type="domain" description="Adenosine/AMP deaminase N-terminal" evidence="4">
    <location>
        <begin position="43"/>
        <end position="127"/>
    </location>
</feature>
<feature type="chain" id="PRO_5032745227" description="adenosine deaminase" evidence="3">
    <location>
        <begin position="21"/>
        <end position="437"/>
    </location>
</feature>
<dbReference type="EMBL" id="CAJHJT010000034">
    <property type="protein sequence ID" value="CAD7004412.1"/>
    <property type="molecule type" value="Genomic_DNA"/>
</dbReference>
<dbReference type="PANTHER" id="PTHR11409">
    <property type="entry name" value="ADENOSINE DEAMINASE"/>
    <property type="match status" value="1"/>
</dbReference>
<feature type="transmembrane region" description="Helical" evidence="2">
    <location>
        <begin position="403"/>
        <end position="427"/>
    </location>
</feature>
<evidence type="ECO:0000256" key="3">
    <source>
        <dbReference type="SAM" id="SignalP"/>
    </source>
</evidence>
<sequence length="437" mass="49836">MHGCCLRFAFIACLFSIAIARLYTRSELAATHLAAYVHKADGSARNIRPTPEAYNAERSTFFRYEESKGLGADIELNARELLANQIIMTAKTYEYEEGLVTPHLFKPSKHFFSVLEEISKTPLFSYLQLMPKGGVLHAHDTAVCSTDFLIELTYRENLWACEGSGALEAVSMRFAKSKPSLVINDTDCTWTLLAEMRARYSAAAVDEYLRERFTLYPKEKFLDNNEAWQSFMQIFGLLDGLLTYAPVWADYYYNALKEFRADGVQYLEFRSTLPKLYDLEDGNYTEMDTVRIYKETLDKFMADYPDFIGSKMIYAPLRNASPETVEKYISTCIEIKVSAIFFDILILCKTHITSRPYIRTLSLVSIWLAKKNSAVHSKISYHNYSACRPILISTSTPARPTGMALLLMRISLMLYYSAPSALGMVLLSPNIHSFCRR</sequence>
<keyword evidence="2" id="KW-0812">Transmembrane</keyword>
<keyword evidence="2" id="KW-1133">Transmembrane helix</keyword>
<dbReference type="InterPro" id="IPR006330">
    <property type="entry name" value="Ado/ade_deaminase"/>
</dbReference>
<gene>
    <name evidence="5" type="ORF">CCAP1982_LOCUS12822</name>
</gene>
<dbReference type="GO" id="GO:0006154">
    <property type="term" value="P:adenosine catabolic process"/>
    <property type="evidence" value="ECO:0007669"/>
    <property type="project" value="InterPro"/>
</dbReference>
<dbReference type="InterPro" id="IPR013659">
    <property type="entry name" value="A_deaminase_N"/>
</dbReference>
<evidence type="ECO:0000256" key="2">
    <source>
        <dbReference type="SAM" id="Phobius"/>
    </source>
</evidence>
<evidence type="ECO:0000313" key="5">
    <source>
        <dbReference type="EMBL" id="CAD7004412.1"/>
    </source>
</evidence>
<comment type="caution">
    <text evidence="5">The sequence shown here is derived from an EMBL/GenBank/DDBJ whole genome shotgun (WGS) entry which is preliminary data.</text>
</comment>
<dbReference type="GO" id="GO:0005615">
    <property type="term" value="C:extracellular space"/>
    <property type="evidence" value="ECO:0007669"/>
    <property type="project" value="InterPro"/>
</dbReference>
<name>A0A811UYS0_CERCA</name>
<dbReference type="Proteomes" id="UP000606786">
    <property type="component" value="Unassembled WGS sequence"/>
</dbReference>
<dbReference type="SUPFAM" id="SSF51556">
    <property type="entry name" value="Metallo-dependent hydrolases"/>
    <property type="match status" value="1"/>
</dbReference>
<dbReference type="InterPro" id="IPR006331">
    <property type="entry name" value="ADGF"/>
</dbReference>
<accession>A0A811UYS0</accession>
<organism evidence="5 6">
    <name type="scientific">Ceratitis capitata</name>
    <name type="common">Mediterranean fruit fly</name>
    <name type="synonym">Tephritis capitata</name>
    <dbReference type="NCBI Taxonomy" id="7213"/>
    <lineage>
        <taxon>Eukaryota</taxon>
        <taxon>Metazoa</taxon>
        <taxon>Ecdysozoa</taxon>
        <taxon>Arthropoda</taxon>
        <taxon>Hexapoda</taxon>
        <taxon>Insecta</taxon>
        <taxon>Pterygota</taxon>
        <taxon>Neoptera</taxon>
        <taxon>Endopterygota</taxon>
        <taxon>Diptera</taxon>
        <taxon>Brachycera</taxon>
        <taxon>Muscomorpha</taxon>
        <taxon>Tephritoidea</taxon>
        <taxon>Tephritidae</taxon>
        <taxon>Ceratitis</taxon>
        <taxon>Ceratitis</taxon>
    </lineage>
</organism>
<dbReference type="GO" id="GO:0046103">
    <property type="term" value="P:inosine biosynthetic process"/>
    <property type="evidence" value="ECO:0007669"/>
    <property type="project" value="TreeGrafter"/>
</dbReference>
<evidence type="ECO:0000259" key="4">
    <source>
        <dbReference type="Pfam" id="PF08451"/>
    </source>
</evidence>
<dbReference type="AlphaFoldDB" id="A0A811UYS0"/>
<dbReference type="EC" id="3.5.4.4" evidence="1"/>
<dbReference type="PANTHER" id="PTHR11409:SF39">
    <property type="entry name" value="ADENOSINE DEAMINASE 2"/>
    <property type="match status" value="1"/>
</dbReference>
<feature type="signal peptide" evidence="3">
    <location>
        <begin position="1"/>
        <end position="20"/>
    </location>
</feature>
<dbReference type="Pfam" id="PF08451">
    <property type="entry name" value="A_deaminase_N"/>
    <property type="match status" value="1"/>
</dbReference>
<dbReference type="InterPro" id="IPR032466">
    <property type="entry name" value="Metal_Hydrolase"/>
</dbReference>
<reference evidence="5" key="1">
    <citation type="submission" date="2020-11" db="EMBL/GenBank/DDBJ databases">
        <authorList>
            <person name="Whitehead M."/>
        </authorList>
    </citation>
    <scope>NUCLEOTIDE SEQUENCE</scope>
    <source>
        <strain evidence="5">EGII</strain>
    </source>
</reference>
<protein>
    <recommendedName>
        <fullName evidence="1">adenosine deaminase</fullName>
        <ecNumber evidence="1">3.5.4.4</ecNumber>
    </recommendedName>
</protein>
<evidence type="ECO:0000313" key="6">
    <source>
        <dbReference type="Proteomes" id="UP000606786"/>
    </source>
</evidence>
<keyword evidence="6" id="KW-1185">Reference proteome</keyword>
<dbReference type="GO" id="GO:0004000">
    <property type="term" value="F:adenosine deaminase activity"/>
    <property type="evidence" value="ECO:0007669"/>
    <property type="project" value="InterPro"/>
</dbReference>
<keyword evidence="3" id="KW-0732">Signal</keyword>
<dbReference type="OrthoDB" id="7202371at2759"/>
<keyword evidence="2" id="KW-0472">Membrane</keyword>
<proteinExistence type="predicted"/>
<dbReference type="NCBIfam" id="TIGR01431">
    <property type="entry name" value="adm_rel"/>
    <property type="match status" value="1"/>
</dbReference>
<evidence type="ECO:0000256" key="1">
    <source>
        <dbReference type="ARBA" id="ARBA00012784"/>
    </source>
</evidence>